<keyword evidence="2" id="KW-1185">Reference proteome</keyword>
<dbReference type="Gramene" id="AET7Gv20010500.4">
    <property type="protein sequence ID" value="AET7Gv20010500.4"/>
    <property type="gene ID" value="AET7Gv20010500"/>
</dbReference>
<evidence type="ECO:0000313" key="2">
    <source>
        <dbReference type="Proteomes" id="UP000015105"/>
    </source>
</evidence>
<reference evidence="2" key="1">
    <citation type="journal article" date="2014" name="Science">
        <title>Ancient hybridizations among the ancestral genomes of bread wheat.</title>
        <authorList>
            <consortium name="International Wheat Genome Sequencing Consortium,"/>
            <person name="Marcussen T."/>
            <person name="Sandve S.R."/>
            <person name="Heier L."/>
            <person name="Spannagl M."/>
            <person name="Pfeifer M."/>
            <person name="Jakobsen K.S."/>
            <person name="Wulff B.B."/>
            <person name="Steuernagel B."/>
            <person name="Mayer K.F."/>
            <person name="Olsen O.A."/>
        </authorList>
    </citation>
    <scope>NUCLEOTIDE SEQUENCE [LARGE SCALE GENOMIC DNA]</scope>
    <source>
        <strain evidence="2">cv. AL8/78</strain>
    </source>
</reference>
<evidence type="ECO:0000313" key="1">
    <source>
        <dbReference type="EnsemblPlants" id="AET7Gv20010500.4"/>
    </source>
</evidence>
<accession>A0A453QA15</accession>
<dbReference type="Proteomes" id="UP000015105">
    <property type="component" value="Chromosome 7D"/>
</dbReference>
<sequence length="42" mass="4766">MIFICINQLYPYSKTELSVTFQTSNSVSSLPSLFVQDFSNSE</sequence>
<reference evidence="1" key="5">
    <citation type="journal article" date="2021" name="G3 (Bethesda)">
        <title>Aegilops tauschii genome assembly Aet v5.0 features greater sequence contiguity and improved annotation.</title>
        <authorList>
            <person name="Wang L."/>
            <person name="Zhu T."/>
            <person name="Rodriguez J.C."/>
            <person name="Deal K.R."/>
            <person name="Dubcovsky J."/>
            <person name="McGuire P.E."/>
            <person name="Lux T."/>
            <person name="Spannagl M."/>
            <person name="Mayer K.F.X."/>
            <person name="Baldrich P."/>
            <person name="Meyers B.C."/>
            <person name="Huo N."/>
            <person name="Gu Y.Q."/>
            <person name="Zhou H."/>
            <person name="Devos K.M."/>
            <person name="Bennetzen J.L."/>
            <person name="Unver T."/>
            <person name="Budak H."/>
            <person name="Gulick P.J."/>
            <person name="Galiba G."/>
            <person name="Kalapos B."/>
            <person name="Nelson D.R."/>
            <person name="Li P."/>
            <person name="You F.M."/>
            <person name="Luo M.C."/>
            <person name="Dvorak J."/>
        </authorList>
    </citation>
    <scope>NUCLEOTIDE SEQUENCE [LARGE SCALE GENOMIC DNA]</scope>
    <source>
        <strain evidence="1">cv. AL8/78</strain>
    </source>
</reference>
<reference evidence="1" key="4">
    <citation type="submission" date="2019-03" db="UniProtKB">
        <authorList>
            <consortium name="EnsemblPlants"/>
        </authorList>
    </citation>
    <scope>IDENTIFICATION</scope>
</reference>
<dbReference type="EnsemblPlants" id="AET7Gv20010500.4">
    <property type="protein sequence ID" value="AET7Gv20010500.4"/>
    <property type="gene ID" value="AET7Gv20010500"/>
</dbReference>
<reference evidence="2" key="2">
    <citation type="journal article" date="2017" name="Nat. Plants">
        <title>The Aegilops tauschii genome reveals multiple impacts of transposons.</title>
        <authorList>
            <person name="Zhao G."/>
            <person name="Zou C."/>
            <person name="Li K."/>
            <person name="Wang K."/>
            <person name="Li T."/>
            <person name="Gao L."/>
            <person name="Zhang X."/>
            <person name="Wang H."/>
            <person name="Yang Z."/>
            <person name="Liu X."/>
            <person name="Jiang W."/>
            <person name="Mao L."/>
            <person name="Kong X."/>
            <person name="Jiao Y."/>
            <person name="Jia J."/>
        </authorList>
    </citation>
    <scope>NUCLEOTIDE SEQUENCE [LARGE SCALE GENOMIC DNA]</scope>
    <source>
        <strain evidence="2">cv. AL8/78</strain>
    </source>
</reference>
<protein>
    <submittedName>
        <fullName evidence="1">Uncharacterized protein</fullName>
    </submittedName>
</protein>
<dbReference type="AlphaFoldDB" id="A0A453QA15"/>
<organism evidence="1 2">
    <name type="scientific">Aegilops tauschii subsp. strangulata</name>
    <name type="common">Goatgrass</name>
    <dbReference type="NCBI Taxonomy" id="200361"/>
    <lineage>
        <taxon>Eukaryota</taxon>
        <taxon>Viridiplantae</taxon>
        <taxon>Streptophyta</taxon>
        <taxon>Embryophyta</taxon>
        <taxon>Tracheophyta</taxon>
        <taxon>Spermatophyta</taxon>
        <taxon>Magnoliopsida</taxon>
        <taxon>Liliopsida</taxon>
        <taxon>Poales</taxon>
        <taxon>Poaceae</taxon>
        <taxon>BOP clade</taxon>
        <taxon>Pooideae</taxon>
        <taxon>Triticodae</taxon>
        <taxon>Triticeae</taxon>
        <taxon>Triticinae</taxon>
        <taxon>Aegilops</taxon>
    </lineage>
</organism>
<name>A0A453QA15_AEGTS</name>
<proteinExistence type="predicted"/>
<reference evidence="1" key="3">
    <citation type="journal article" date="2017" name="Nature">
        <title>Genome sequence of the progenitor of the wheat D genome Aegilops tauschii.</title>
        <authorList>
            <person name="Luo M.C."/>
            <person name="Gu Y.Q."/>
            <person name="Puiu D."/>
            <person name="Wang H."/>
            <person name="Twardziok S.O."/>
            <person name="Deal K.R."/>
            <person name="Huo N."/>
            <person name="Zhu T."/>
            <person name="Wang L."/>
            <person name="Wang Y."/>
            <person name="McGuire P.E."/>
            <person name="Liu S."/>
            <person name="Long H."/>
            <person name="Ramasamy R.K."/>
            <person name="Rodriguez J.C."/>
            <person name="Van S.L."/>
            <person name="Yuan L."/>
            <person name="Wang Z."/>
            <person name="Xia Z."/>
            <person name="Xiao L."/>
            <person name="Anderson O.D."/>
            <person name="Ouyang S."/>
            <person name="Liang Y."/>
            <person name="Zimin A.V."/>
            <person name="Pertea G."/>
            <person name="Qi P."/>
            <person name="Bennetzen J.L."/>
            <person name="Dai X."/>
            <person name="Dawson M.W."/>
            <person name="Muller H.G."/>
            <person name="Kugler K."/>
            <person name="Rivarola-Duarte L."/>
            <person name="Spannagl M."/>
            <person name="Mayer K.F.X."/>
            <person name="Lu F.H."/>
            <person name="Bevan M.W."/>
            <person name="Leroy P."/>
            <person name="Li P."/>
            <person name="You F.M."/>
            <person name="Sun Q."/>
            <person name="Liu Z."/>
            <person name="Lyons E."/>
            <person name="Wicker T."/>
            <person name="Salzberg S.L."/>
            <person name="Devos K.M."/>
            <person name="Dvorak J."/>
        </authorList>
    </citation>
    <scope>NUCLEOTIDE SEQUENCE [LARGE SCALE GENOMIC DNA]</scope>
    <source>
        <strain evidence="1">cv. AL8/78</strain>
    </source>
</reference>